<dbReference type="Proteomes" id="UP001057452">
    <property type="component" value="Chromosome 12"/>
</dbReference>
<protein>
    <submittedName>
        <fullName evidence="1">Uncharacterized protein</fullName>
    </submittedName>
</protein>
<evidence type="ECO:0000313" key="1">
    <source>
        <dbReference type="EMBL" id="KAI4816867.1"/>
    </source>
</evidence>
<dbReference type="EMBL" id="CM043796">
    <property type="protein sequence ID" value="KAI4816867.1"/>
    <property type="molecule type" value="Genomic_DNA"/>
</dbReference>
<evidence type="ECO:0000313" key="2">
    <source>
        <dbReference type="Proteomes" id="UP001057452"/>
    </source>
</evidence>
<reference evidence="1" key="1">
    <citation type="submission" date="2022-05" db="EMBL/GenBank/DDBJ databases">
        <title>Chromosome-level genome of Chaenocephalus aceratus.</title>
        <authorList>
            <person name="Park H."/>
        </authorList>
    </citation>
    <scope>NUCLEOTIDE SEQUENCE</scope>
    <source>
        <strain evidence="1">KU_202001</strain>
    </source>
</reference>
<accession>A0ACB9WSP9</accession>
<proteinExistence type="predicted"/>
<gene>
    <name evidence="1" type="ORF">KUCAC02_009168</name>
</gene>
<name>A0ACB9WSP9_CHAAC</name>
<sequence>TVTCPLQSAPFHTALTPTPLNPALYSLNMPHEMPHDSLTYRCSQIFRPF</sequence>
<feature type="non-terminal residue" evidence="1">
    <location>
        <position position="49"/>
    </location>
</feature>
<comment type="caution">
    <text evidence="1">The sequence shown here is derived from an EMBL/GenBank/DDBJ whole genome shotgun (WGS) entry which is preliminary data.</text>
</comment>
<keyword evidence="2" id="KW-1185">Reference proteome</keyword>
<organism evidence="1 2">
    <name type="scientific">Chaenocephalus aceratus</name>
    <name type="common">Blackfin icefish</name>
    <name type="synonym">Chaenichthys aceratus</name>
    <dbReference type="NCBI Taxonomy" id="36190"/>
    <lineage>
        <taxon>Eukaryota</taxon>
        <taxon>Metazoa</taxon>
        <taxon>Chordata</taxon>
        <taxon>Craniata</taxon>
        <taxon>Vertebrata</taxon>
        <taxon>Euteleostomi</taxon>
        <taxon>Actinopterygii</taxon>
        <taxon>Neopterygii</taxon>
        <taxon>Teleostei</taxon>
        <taxon>Neoteleostei</taxon>
        <taxon>Acanthomorphata</taxon>
        <taxon>Eupercaria</taxon>
        <taxon>Perciformes</taxon>
        <taxon>Notothenioidei</taxon>
        <taxon>Channichthyidae</taxon>
        <taxon>Chaenocephalus</taxon>
    </lineage>
</organism>
<feature type="non-terminal residue" evidence="1">
    <location>
        <position position="1"/>
    </location>
</feature>